<dbReference type="SMART" id="SM00912">
    <property type="entry name" value="Haemagg_act"/>
    <property type="match status" value="1"/>
</dbReference>
<dbReference type="Pfam" id="PF05594">
    <property type="entry name" value="Fil_haemagg"/>
    <property type="match status" value="5"/>
</dbReference>
<comment type="caution">
    <text evidence="4">The sequence shown here is derived from an EMBL/GenBank/DDBJ whole genome shotgun (WGS) entry which is preliminary data.</text>
</comment>
<accession>A0AAW9CBY6</accession>
<dbReference type="InterPro" id="IPR012334">
    <property type="entry name" value="Pectin_lyas_fold"/>
</dbReference>
<reference evidence="4" key="1">
    <citation type="journal article" date="2023" name="J Glob Antimicrob Resist">
        <title>Emergence of NDM-1 and KPC-3 carbapenemases in Kluyvera cryocrescens: Investigating genetic heterogeneity and acquisition routes of blaNDM-1 in Enterobacterales species in Portugal.</title>
        <authorList>
            <person name="Loiodice M."/>
            <person name="Ribeiro M."/>
            <person name="Peixe L."/>
            <person name="Novais A."/>
        </authorList>
    </citation>
    <scope>NUCLEOTIDE SEQUENCE</scope>
    <source>
        <strain evidence="4">K629</strain>
    </source>
</reference>
<feature type="domain" description="Filamentous haemagglutinin FhaB/tRNA nuclease CdiA-like TPS" evidence="3">
    <location>
        <begin position="50"/>
        <end position="170"/>
    </location>
</feature>
<protein>
    <recommendedName>
        <fullName evidence="1">Probable pectate lyase C</fullName>
    </recommendedName>
</protein>
<dbReference type="InterPro" id="IPR018247">
    <property type="entry name" value="EF_Hand_1_Ca_BS"/>
</dbReference>
<dbReference type="RefSeq" id="WP_318243093.1">
    <property type="nucleotide sequence ID" value="NZ_JAUEQX010000021.1"/>
</dbReference>
<evidence type="ECO:0000259" key="3">
    <source>
        <dbReference type="SMART" id="SM00912"/>
    </source>
</evidence>
<feature type="chain" id="PRO_5043320142" description="Probable pectate lyase C" evidence="2">
    <location>
        <begin position="33"/>
        <end position="693"/>
    </location>
</feature>
<dbReference type="EMBL" id="JAUEQX010000021">
    <property type="protein sequence ID" value="MDW3779433.1"/>
    <property type="molecule type" value="Genomic_DNA"/>
</dbReference>
<organism evidence="4 5">
    <name type="scientific">Kluyvera cryocrescens</name>
    <name type="common">Kluyvera citrophila</name>
    <dbReference type="NCBI Taxonomy" id="580"/>
    <lineage>
        <taxon>Bacteria</taxon>
        <taxon>Pseudomonadati</taxon>
        <taxon>Pseudomonadota</taxon>
        <taxon>Gammaproteobacteria</taxon>
        <taxon>Enterobacterales</taxon>
        <taxon>Enterobacteriaceae</taxon>
        <taxon>Kluyvera</taxon>
    </lineage>
</organism>
<dbReference type="SUPFAM" id="SSF51126">
    <property type="entry name" value="Pectin lyase-like"/>
    <property type="match status" value="1"/>
</dbReference>
<gene>
    <name evidence="4" type="ORF">QWU01_21760</name>
</gene>
<name>A0AAW9CBY6_KLUCR</name>
<evidence type="ECO:0000256" key="1">
    <source>
        <dbReference type="ARBA" id="ARBA00016512"/>
    </source>
</evidence>
<evidence type="ECO:0000313" key="4">
    <source>
        <dbReference type="EMBL" id="MDW3779433.1"/>
    </source>
</evidence>
<dbReference type="NCBIfam" id="TIGR01901">
    <property type="entry name" value="adhes_NPXG"/>
    <property type="match status" value="1"/>
</dbReference>
<evidence type="ECO:0000313" key="5">
    <source>
        <dbReference type="Proteomes" id="UP001276300"/>
    </source>
</evidence>
<sequence>MKTLKAGKTLFKLSAMSLAVGLGLGAIAQASAAVVVDGRKSPDTKVTIADTGATVVNISGASSGGVSHNTFTQFDVDPTGVILNNSSTGSSTTLGGDIAGNSNMAGGSATVILNEVNSRDPSQLNGMVEVAGQQAAVVIANPSGISCDGCGFINASRSTLVTGTAEMSNGELTGFNVNDGQVVITGKGMDDRSTGYTDIISRSVKVNAQLQAQDLRIVTGSNHVDYATLATRGISSSVFSKPSLAVDVSSLGGMYANKIQLIGTEDGVGVRNNGTISASDTLSLSTKGKLENNGLIAGGEVAIDTHKNTLDNDHGTLQAERALTINSGNIDNNVDGAIVSNGTLTIDTHGQSLDNAGQGISGNGAVSITADEIDNSSWIASNSTLTLNTDSLNNSGSIYGQDISATVKKVSNGGSVQANNSLQVDADDIDNHGKITAADASIYAGHAFDNEGGEVATTHSLLVNTKTLTNTDGKLSSDGSLQLVVNKLDNTANCHDKNSGGVINGAEVTIKADNLDNDRGAISGNSINITGNDIDIANGSLMATGDININATDDFYTDNNGVVQSSAGNITINAADELSNDGIITTTKNISLTGKDISNNGDITTIGNLNMYASATIENNKGGYIYGANGFSVEAVKRIDNAGEFYTENNGVMKSDAINIKQTGVVYANNTTFYVNKMSNKGSIYGAYTKHPY</sequence>
<feature type="signal peptide" evidence="2">
    <location>
        <begin position="1"/>
        <end position="32"/>
    </location>
</feature>
<dbReference type="Gene3D" id="2.160.20.10">
    <property type="entry name" value="Single-stranded right-handed beta-helix, Pectin lyase-like"/>
    <property type="match status" value="1"/>
</dbReference>
<dbReference type="Pfam" id="PF05860">
    <property type="entry name" value="TPS"/>
    <property type="match status" value="1"/>
</dbReference>
<dbReference type="InterPro" id="IPR008638">
    <property type="entry name" value="FhaB/CdiA-like_TPS"/>
</dbReference>
<keyword evidence="2" id="KW-0732">Signal</keyword>
<proteinExistence type="predicted"/>
<dbReference type="InterPro" id="IPR010069">
    <property type="entry name" value="CdiA_FHA1_rpt"/>
</dbReference>
<dbReference type="Proteomes" id="UP001276300">
    <property type="component" value="Unassembled WGS sequence"/>
</dbReference>
<dbReference type="AlphaFoldDB" id="A0AAW9CBY6"/>
<evidence type="ECO:0000256" key="2">
    <source>
        <dbReference type="SAM" id="SignalP"/>
    </source>
</evidence>
<dbReference type="NCBIfam" id="TIGR01731">
    <property type="entry name" value="fil_hemag_20aa"/>
    <property type="match status" value="8"/>
</dbReference>
<dbReference type="InterPro" id="IPR008619">
    <property type="entry name" value="Filamentous_hemagglutn_rpt"/>
</dbReference>
<dbReference type="InterPro" id="IPR011050">
    <property type="entry name" value="Pectin_lyase_fold/virulence"/>
</dbReference>
<dbReference type="PROSITE" id="PS00018">
    <property type="entry name" value="EF_HAND_1"/>
    <property type="match status" value="1"/>
</dbReference>